<reference evidence="1" key="1">
    <citation type="submission" date="2023-05" db="EMBL/GenBank/DDBJ databases">
        <authorList>
            <person name="Zhang X."/>
        </authorList>
    </citation>
    <scope>NUCLEOTIDE SEQUENCE</scope>
    <source>
        <strain evidence="1">YF14B1</strain>
    </source>
</reference>
<proteinExistence type="predicted"/>
<dbReference type="EMBL" id="JASJOS010000019">
    <property type="protein sequence ID" value="MDJ1485341.1"/>
    <property type="molecule type" value="Genomic_DNA"/>
</dbReference>
<comment type="caution">
    <text evidence="1">The sequence shown here is derived from an EMBL/GenBank/DDBJ whole genome shotgun (WGS) entry which is preliminary data.</text>
</comment>
<dbReference type="RefSeq" id="WP_313987767.1">
    <property type="nucleotide sequence ID" value="NZ_JASJOS010000019.1"/>
</dbReference>
<organism evidence="1 2">
    <name type="scientific">Xanthocytophaga flava</name>
    <dbReference type="NCBI Taxonomy" id="3048013"/>
    <lineage>
        <taxon>Bacteria</taxon>
        <taxon>Pseudomonadati</taxon>
        <taxon>Bacteroidota</taxon>
        <taxon>Cytophagia</taxon>
        <taxon>Cytophagales</taxon>
        <taxon>Rhodocytophagaceae</taxon>
        <taxon>Xanthocytophaga</taxon>
    </lineage>
</organism>
<sequence>MLHRLENENYRGKTPSGFGTKDFWVGLGGVGDIHGGINLLITR</sequence>
<accession>A0AAE3UAA4</accession>
<dbReference type="AlphaFoldDB" id="A0AAE3UAA4"/>
<protein>
    <submittedName>
        <fullName evidence="1">Uncharacterized protein</fullName>
    </submittedName>
</protein>
<dbReference type="Proteomes" id="UP001241110">
    <property type="component" value="Unassembled WGS sequence"/>
</dbReference>
<name>A0AAE3UAA4_9BACT</name>
<evidence type="ECO:0000313" key="2">
    <source>
        <dbReference type="Proteomes" id="UP001241110"/>
    </source>
</evidence>
<gene>
    <name evidence="1" type="ORF">QNI16_32920</name>
</gene>
<evidence type="ECO:0000313" key="1">
    <source>
        <dbReference type="EMBL" id="MDJ1485341.1"/>
    </source>
</evidence>